<organism evidence="10 11">
    <name type="scientific">Halomicronema hongdechloris C2206</name>
    <dbReference type="NCBI Taxonomy" id="1641165"/>
    <lineage>
        <taxon>Bacteria</taxon>
        <taxon>Bacillati</taxon>
        <taxon>Cyanobacteriota</taxon>
        <taxon>Cyanophyceae</taxon>
        <taxon>Nodosilineales</taxon>
        <taxon>Nodosilineaceae</taxon>
        <taxon>Halomicronema</taxon>
    </lineage>
</organism>
<feature type="transmembrane region" description="Helical" evidence="8">
    <location>
        <begin position="20"/>
        <end position="40"/>
    </location>
</feature>
<dbReference type="PANTHER" id="PTHR30294:SF29">
    <property type="entry name" value="MULTIDRUG ABC TRANSPORTER PERMEASE YBHS-RELATED"/>
    <property type="match status" value="1"/>
</dbReference>
<keyword evidence="11" id="KW-1185">Reference proteome</keyword>
<comment type="similarity">
    <text evidence="2">Belongs to the ABC-2 integral membrane protein family.</text>
</comment>
<evidence type="ECO:0000256" key="2">
    <source>
        <dbReference type="ARBA" id="ARBA00007783"/>
    </source>
</evidence>
<evidence type="ECO:0000256" key="1">
    <source>
        <dbReference type="ARBA" id="ARBA00004651"/>
    </source>
</evidence>
<dbReference type="KEGG" id="hhg:XM38_045390"/>
<dbReference type="InterPro" id="IPR051449">
    <property type="entry name" value="ABC-2_transporter_component"/>
</dbReference>
<comment type="subcellular location">
    <subcellularLocation>
        <location evidence="1">Cell membrane</location>
        <topology evidence="1">Multi-pass membrane protein</topology>
    </subcellularLocation>
</comment>
<feature type="transmembrane region" description="Helical" evidence="8">
    <location>
        <begin position="221"/>
        <end position="242"/>
    </location>
</feature>
<evidence type="ECO:0000256" key="4">
    <source>
        <dbReference type="ARBA" id="ARBA00022475"/>
    </source>
</evidence>
<feature type="transmembrane region" description="Helical" evidence="8">
    <location>
        <begin position="170"/>
        <end position="194"/>
    </location>
</feature>
<dbReference type="InterPro" id="IPR013525">
    <property type="entry name" value="ABC2_TM"/>
</dbReference>
<dbReference type="PANTHER" id="PTHR30294">
    <property type="entry name" value="MEMBRANE COMPONENT OF ABC TRANSPORTER YHHJ-RELATED"/>
    <property type="match status" value="1"/>
</dbReference>
<dbReference type="Proteomes" id="UP000191901">
    <property type="component" value="Chromosome"/>
</dbReference>
<dbReference type="GO" id="GO:0005886">
    <property type="term" value="C:plasma membrane"/>
    <property type="evidence" value="ECO:0007669"/>
    <property type="project" value="UniProtKB-SubCell"/>
</dbReference>
<evidence type="ECO:0000313" key="11">
    <source>
        <dbReference type="Proteomes" id="UP000191901"/>
    </source>
</evidence>
<dbReference type="InterPro" id="IPR047817">
    <property type="entry name" value="ABC2_TM_bact-type"/>
</dbReference>
<dbReference type="AlphaFoldDB" id="A0A1Z3HTC8"/>
<evidence type="ECO:0000256" key="3">
    <source>
        <dbReference type="ARBA" id="ARBA00022448"/>
    </source>
</evidence>
<accession>A0A1Z3HTC8</accession>
<feature type="transmembrane region" description="Helical" evidence="8">
    <location>
        <begin position="254"/>
        <end position="273"/>
    </location>
</feature>
<feature type="transmembrane region" description="Helical" evidence="8">
    <location>
        <begin position="339"/>
        <end position="361"/>
    </location>
</feature>
<evidence type="ECO:0000256" key="6">
    <source>
        <dbReference type="ARBA" id="ARBA00022989"/>
    </source>
</evidence>
<dbReference type="Pfam" id="PF12698">
    <property type="entry name" value="ABC2_membrane_3"/>
    <property type="match status" value="1"/>
</dbReference>
<dbReference type="PROSITE" id="PS51012">
    <property type="entry name" value="ABC_TM2"/>
    <property type="match status" value="1"/>
</dbReference>
<dbReference type="GO" id="GO:0140359">
    <property type="term" value="F:ABC-type transporter activity"/>
    <property type="evidence" value="ECO:0007669"/>
    <property type="project" value="InterPro"/>
</dbReference>
<keyword evidence="7 8" id="KW-0472">Membrane</keyword>
<evidence type="ECO:0000259" key="9">
    <source>
        <dbReference type="PROSITE" id="PS51012"/>
    </source>
</evidence>
<feature type="domain" description="ABC transmembrane type-2" evidence="9">
    <location>
        <begin position="136"/>
        <end position="364"/>
    </location>
</feature>
<reference evidence="10 11" key="1">
    <citation type="journal article" date="2016" name="Biochim. Biophys. Acta">
        <title>Characterization of red-shifted phycobilisomes isolated from the chlorophyll f-containing cyanobacterium Halomicronema hongdechloris.</title>
        <authorList>
            <person name="Li Y."/>
            <person name="Lin Y."/>
            <person name="Garvey C.J."/>
            <person name="Birch D."/>
            <person name="Corkery R.W."/>
            <person name="Loughlin P.C."/>
            <person name="Scheer H."/>
            <person name="Willows R.D."/>
            <person name="Chen M."/>
        </authorList>
    </citation>
    <scope>NUCLEOTIDE SEQUENCE [LARGE SCALE GENOMIC DNA]</scope>
    <source>
        <strain evidence="10 11">C2206</strain>
    </source>
</reference>
<evidence type="ECO:0000256" key="8">
    <source>
        <dbReference type="SAM" id="Phobius"/>
    </source>
</evidence>
<keyword evidence="6 8" id="KW-1133">Transmembrane helix</keyword>
<keyword evidence="3" id="KW-0813">Transport</keyword>
<dbReference type="EMBL" id="CP021983">
    <property type="protein sequence ID" value="ASC73570.1"/>
    <property type="molecule type" value="Genomic_DNA"/>
</dbReference>
<feature type="transmembrane region" description="Helical" evidence="8">
    <location>
        <begin position="280"/>
        <end position="301"/>
    </location>
</feature>
<name>A0A1Z3HTC8_9CYAN</name>
<proteinExistence type="inferred from homology"/>
<keyword evidence="5 8" id="KW-0812">Transmembrane</keyword>
<evidence type="ECO:0000256" key="7">
    <source>
        <dbReference type="ARBA" id="ARBA00023136"/>
    </source>
</evidence>
<evidence type="ECO:0000313" key="10">
    <source>
        <dbReference type="EMBL" id="ASC73570.1"/>
    </source>
</evidence>
<protein>
    <submittedName>
        <fullName evidence="10">ABC transporter</fullName>
    </submittedName>
</protein>
<sequence>MNRVLSQCVKELNQFRRDRLTVALAFLLPLAVLLILGYAIRLEADNIPLSVQDFDNSALSRSYTARLLATNQFVPTPLQANESLAAIDAGQAKATVVIPPDFSQRIRAGKPTTIQALVDGTDVNNARIIQNSLGGTTRFFLRAQGIIPDVLSPVIPQIRLWFNPGRQESLFIVPGIFGLVLWVFPSMLAGMAMVREKEQGTIVQVYASDLSAREWLLGKELAYVIVGLGEALIVMTMAVILFRLSFRGDPSPLLLGTLLYLFASVAFGLLVGARASNQTAALQGTAIVGFLTALLLSGFIYRLENIPFPLSLLPNIIPARYYMEIARDAFVRGTGWGGIWYGPLMIALIGGLCFVVASQVLRAMQFSE</sequence>
<keyword evidence="4" id="KW-1003">Cell membrane</keyword>
<dbReference type="RefSeq" id="WP_088431032.1">
    <property type="nucleotide sequence ID" value="NZ_CP021983.2"/>
</dbReference>
<gene>
    <name evidence="10" type="ORF">XM38_045390</name>
</gene>
<dbReference type="OrthoDB" id="9808686at2"/>
<evidence type="ECO:0000256" key="5">
    <source>
        <dbReference type="ARBA" id="ARBA00022692"/>
    </source>
</evidence>
<dbReference type="Gene3D" id="3.40.1710.10">
    <property type="entry name" value="abc type-2 transporter like domain"/>
    <property type="match status" value="1"/>
</dbReference>